<dbReference type="AlphaFoldDB" id="M6HIF1"/>
<protein>
    <submittedName>
        <fullName evidence="1">Uncharacterized protein</fullName>
    </submittedName>
</protein>
<accession>M6HIF1</accession>
<sequence>MQSETHSDMYISAILFGGKPKIFLEKLISGKVSQILF</sequence>
<reference evidence="1 2" key="1">
    <citation type="submission" date="2013-01" db="EMBL/GenBank/DDBJ databases">
        <authorList>
            <person name="Harkins D.M."/>
            <person name="Durkin A.S."/>
            <person name="Brinkac L.M."/>
            <person name="Haft D.H."/>
            <person name="Selengut J.D."/>
            <person name="Sanka R."/>
            <person name="DePew J."/>
            <person name="Purushe J."/>
            <person name="Tulsiani S.M."/>
            <person name="Graham G.C."/>
            <person name="Burns M.-A."/>
            <person name="Dohnt M.F."/>
            <person name="Smythe L.D."/>
            <person name="McKay D.B."/>
            <person name="Craig S.B."/>
            <person name="Vinetz J.M."/>
            <person name="Sutton G.G."/>
            <person name="Nierman W.C."/>
            <person name="Fouts D.E."/>
        </authorList>
    </citation>
    <scope>NUCLEOTIDE SEQUENCE [LARGE SCALE GENOMIC DNA]</scope>
    <source>
        <strain evidence="1 2">LT2156</strain>
    </source>
</reference>
<proteinExistence type="predicted"/>
<comment type="caution">
    <text evidence="1">The sequence shown here is derived from an EMBL/GenBank/DDBJ whole genome shotgun (WGS) entry which is preliminary data.</text>
</comment>
<dbReference type="Proteomes" id="UP000012089">
    <property type="component" value="Unassembled WGS sequence"/>
</dbReference>
<organism evidence="1 2">
    <name type="scientific">Leptospira interrogans serovar Zanoni str. LT2156</name>
    <dbReference type="NCBI Taxonomy" id="1001601"/>
    <lineage>
        <taxon>Bacteria</taxon>
        <taxon>Pseudomonadati</taxon>
        <taxon>Spirochaetota</taxon>
        <taxon>Spirochaetia</taxon>
        <taxon>Leptospirales</taxon>
        <taxon>Leptospiraceae</taxon>
        <taxon>Leptospira</taxon>
    </lineage>
</organism>
<dbReference type="EMBL" id="AFMF02000020">
    <property type="protein sequence ID" value="EMM96910.1"/>
    <property type="molecule type" value="Genomic_DNA"/>
</dbReference>
<evidence type="ECO:0000313" key="2">
    <source>
        <dbReference type="Proteomes" id="UP000012089"/>
    </source>
</evidence>
<gene>
    <name evidence="1" type="ORF">LEP1GSC158_3659</name>
</gene>
<name>M6HIF1_LEPIR</name>
<evidence type="ECO:0000313" key="1">
    <source>
        <dbReference type="EMBL" id="EMM96910.1"/>
    </source>
</evidence>